<proteinExistence type="inferred from homology"/>
<dbReference type="PANTHER" id="PTHR10537:SF3">
    <property type="entry name" value="DNA PRIMASE LARGE SUBUNIT"/>
    <property type="match status" value="1"/>
</dbReference>
<protein>
    <recommendedName>
        <fullName evidence="7">DNA primase large subunit PriL</fullName>
    </recommendedName>
</protein>
<dbReference type="GO" id="GO:0046872">
    <property type="term" value="F:metal ion binding"/>
    <property type="evidence" value="ECO:0007669"/>
    <property type="project" value="UniProtKB-KW"/>
</dbReference>
<dbReference type="CDD" id="cd06560">
    <property type="entry name" value="PriL"/>
    <property type="match status" value="1"/>
</dbReference>
<dbReference type="HAMAP" id="MF_00701">
    <property type="entry name" value="DNA_primase_lrg_arc"/>
    <property type="match status" value="1"/>
</dbReference>
<dbReference type="PANTHER" id="PTHR10537">
    <property type="entry name" value="DNA PRIMASE LARGE SUBUNIT"/>
    <property type="match status" value="1"/>
</dbReference>
<keyword evidence="2 7" id="KW-0639">Primosome</keyword>
<accession>A0A1J5T487</accession>
<evidence type="ECO:0000256" key="2">
    <source>
        <dbReference type="ARBA" id="ARBA00022515"/>
    </source>
</evidence>
<dbReference type="Proteomes" id="UP000183815">
    <property type="component" value="Unassembled WGS sequence"/>
</dbReference>
<evidence type="ECO:0000313" key="10">
    <source>
        <dbReference type="Proteomes" id="UP000183815"/>
    </source>
</evidence>
<dbReference type="GO" id="GO:0006269">
    <property type="term" value="P:DNA replication, synthesis of primer"/>
    <property type="evidence" value="ECO:0007669"/>
    <property type="project" value="UniProtKB-UniRule"/>
</dbReference>
<comment type="caution">
    <text evidence="9">The sequence shown here is derived from an EMBL/GenBank/DDBJ whole genome shotgun (WGS) entry which is preliminary data.</text>
</comment>
<comment type="cofactor">
    <cofactor evidence="7">
        <name>[4Fe-4S] cluster</name>
        <dbReference type="ChEBI" id="CHEBI:49883"/>
    </cofactor>
    <text evidence="7">Binds 1 [4Fe-4S] cluster.</text>
</comment>
<organism evidence="9 10">
    <name type="scientific">Marine Group III euryarchaeote CG-Bathy1</name>
    <dbReference type="NCBI Taxonomy" id="1889001"/>
    <lineage>
        <taxon>Archaea</taxon>
        <taxon>Methanobacteriati</taxon>
        <taxon>Thermoplasmatota</taxon>
        <taxon>Thermoplasmata</taxon>
        <taxon>Candidatus Thermoprofundales</taxon>
    </lineage>
</organism>
<comment type="function">
    <text evidence="7">Regulatory subunit of DNA primase, an RNA polymerase that catalyzes the synthesis of short RNA molecules used as primers for DNA polymerase during DNA replication. Stabilizes and modulates the activity of the small subunit, increasing the rate of DNA synthesis, and conferring RNA synthesis capability. The DNA polymerase activity may enable DNA primase to also catalyze primer extension after primer synthesis. May also play a role in DNA repair.</text>
</comment>
<feature type="binding site" evidence="7">
    <location>
        <position position="306"/>
    </location>
    <ligand>
        <name>[4Fe-4S] cluster</name>
        <dbReference type="ChEBI" id="CHEBI:49883"/>
    </ligand>
</feature>
<dbReference type="InterPro" id="IPR058560">
    <property type="entry name" value="DNA_primase_C"/>
</dbReference>
<dbReference type="AlphaFoldDB" id="A0A1J5T487"/>
<reference evidence="9 10" key="1">
    <citation type="submission" date="2016-08" db="EMBL/GenBank/DDBJ databases">
        <title>New Insights into Marine Group III Euryarchaeota, from dark to light.</title>
        <authorList>
            <person name="Haro-Moreno J.M."/>
            <person name="Rodriguez-Valera F."/>
            <person name="Lopez-Garcia P."/>
            <person name="Moreira D."/>
            <person name="Martin-Cuadrado A.B."/>
        </authorList>
    </citation>
    <scope>NUCLEOTIDE SEQUENCE [LARGE SCALE GENOMIC DNA]</scope>
    <source>
        <strain evidence="9">CG-Bathy1</strain>
    </source>
</reference>
<evidence type="ECO:0000256" key="1">
    <source>
        <dbReference type="ARBA" id="ARBA00022485"/>
    </source>
</evidence>
<keyword evidence="1 7" id="KW-0004">4Fe-4S</keyword>
<evidence type="ECO:0000259" key="8">
    <source>
        <dbReference type="Pfam" id="PF04104"/>
    </source>
</evidence>
<evidence type="ECO:0000256" key="3">
    <source>
        <dbReference type="ARBA" id="ARBA00022705"/>
    </source>
</evidence>
<feature type="binding site" evidence="7">
    <location>
        <position position="225"/>
    </location>
    <ligand>
        <name>[4Fe-4S] cluster</name>
        <dbReference type="ChEBI" id="CHEBI:49883"/>
    </ligand>
</feature>
<feature type="binding site" evidence="7">
    <location>
        <position position="297"/>
    </location>
    <ligand>
        <name>[4Fe-4S] cluster</name>
        <dbReference type="ChEBI" id="CHEBI:49883"/>
    </ligand>
</feature>
<name>A0A1J5T487_9ARCH</name>
<keyword evidence="4 7" id="KW-0479">Metal-binding</keyword>
<feature type="domain" description="DNA primase large subunit C-terminal" evidence="8">
    <location>
        <begin position="220"/>
        <end position="304"/>
    </location>
</feature>
<dbReference type="GO" id="GO:0006270">
    <property type="term" value="P:DNA replication initiation"/>
    <property type="evidence" value="ECO:0007669"/>
    <property type="project" value="TreeGrafter"/>
</dbReference>
<evidence type="ECO:0000256" key="6">
    <source>
        <dbReference type="ARBA" id="ARBA00023014"/>
    </source>
</evidence>
<dbReference type="SUPFAM" id="SSF140914">
    <property type="entry name" value="PriB N-terminal domain-like"/>
    <property type="match status" value="1"/>
</dbReference>
<dbReference type="GO" id="GO:1990077">
    <property type="term" value="C:primosome complex"/>
    <property type="evidence" value="ECO:0007669"/>
    <property type="project" value="UniProtKB-KW"/>
</dbReference>
<dbReference type="GO" id="GO:0003899">
    <property type="term" value="F:DNA-directed RNA polymerase activity"/>
    <property type="evidence" value="ECO:0007669"/>
    <property type="project" value="InterPro"/>
</dbReference>
<dbReference type="InterPro" id="IPR007238">
    <property type="entry name" value="DNA_primase_lsu_euk/arc"/>
</dbReference>
<evidence type="ECO:0000256" key="7">
    <source>
        <dbReference type="HAMAP-Rule" id="MF_00701"/>
    </source>
</evidence>
<dbReference type="InterPro" id="IPR023642">
    <property type="entry name" value="DNA_primase_lsu_PriL"/>
</dbReference>
<sequence length="484" mass="54860">MQIYRKYPFLPEAKKIVEDIDLSTLIHDNIYHEVRELGEFRLSSSLSNKQSFTDTPITVRDVEDHVLSFFYSRLILSASDNTNLIRYVAHAEAEAACNFLENDSNQNLLEVCNGLNLDVKLQKDTFSMPFIDYITSASNLRGKKWKLSNRGIKDGRVIGISKKTVIRLLMEVIRLDLYDLPTPTKEISDLFKDTLSSLQSKADERKASMSLDFGKFNLEEKAPPCFQQHMAALQSGFNVSQHGRFFLTTFLSSLGQDHEKIMDIFATAPDFRESVTRYQVEHITGTSSETKYSAPSCKTLKNTGICPGGNALCDQISHPLSYYFVRGETEKSKDTRWKRILTSTLKIANKSMNNIDALLEDFTNLPLESPSNPPSRSLSDINNFIDEVSRVKVKVSHFNGTSFSLDSEDKKTYLRYSHVQLSDNKGNSIKSIAITDWSKGVLLEKARREVTNLFVDLIPLSSNLCSKIFNSNEPRCHIVDVKIK</sequence>
<keyword evidence="3 7" id="KW-0235">DNA replication</keyword>
<dbReference type="GO" id="GO:0051539">
    <property type="term" value="F:4 iron, 4 sulfur cluster binding"/>
    <property type="evidence" value="ECO:0007669"/>
    <property type="project" value="UniProtKB-UniRule"/>
</dbReference>
<keyword evidence="5 7" id="KW-0408">Iron</keyword>
<evidence type="ECO:0000313" key="9">
    <source>
        <dbReference type="EMBL" id="OIR15681.1"/>
    </source>
</evidence>
<keyword evidence="6 7" id="KW-0411">Iron-sulfur</keyword>
<feature type="binding site" evidence="7">
    <location>
        <position position="313"/>
    </location>
    <ligand>
        <name>[4Fe-4S] cluster</name>
        <dbReference type="ChEBI" id="CHEBI:49883"/>
    </ligand>
</feature>
<dbReference type="Pfam" id="PF04104">
    <property type="entry name" value="DNA_primase_lrg"/>
    <property type="match status" value="1"/>
</dbReference>
<comment type="similarity">
    <text evidence="7">Belongs to the eukaryotic-type primase large subunit family.</text>
</comment>
<comment type="subunit">
    <text evidence="7">Heterodimer of a small subunit (PriS) and a large subunit (PriL).</text>
</comment>
<gene>
    <name evidence="7" type="primary">priL</name>
    <name evidence="9" type="ORF">BEU04_01925</name>
</gene>
<evidence type="ECO:0000256" key="5">
    <source>
        <dbReference type="ARBA" id="ARBA00023004"/>
    </source>
</evidence>
<dbReference type="EMBL" id="MIYU01000016">
    <property type="protein sequence ID" value="OIR15681.1"/>
    <property type="molecule type" value="Genomic_DNA"/>
</dbReference>
<evidence type="ECO:0000256" key="4">
    <source>
        <dbReference type="ARBA" id="ARBA00022723"/>
    </source>
</evidence>